<reference evidence="2" key="1">
    <citation type="submission" date="2020-05" db="UniProtKB">
        <authorList>
            <consortium name="EnsemblMetazoa"/>
        </authorList>
    </citation>
    <scope>IDENTIFICATION</scope>
    <source>
        <strain evidence="2">TTRI</strain>
    </source>
</reference>
<dbReference type="VEuPathDB" id="VectorBase:GAUT013504"/>
<evidence type="ECO:0000313" key="3">
    <source>
        <dbReference type="Proteomes" id="UP000078200"/>
    </source>
</evidence>
<dbReference type="Pfam" id="PF13843">
    <property type="entry name" value="DDE_Tnp_1_7"/>
    <property type="match status" value="1"/>
</dbReference>
<dbReference type="AlphaFoldDB" id="A0A1A9US35"/>
<organism evidence="2 3">
    <name type="scientific">Glossina austeni</name>
    <name type="common">Savannah tsetse fly</name>
    <dbReference type="NCBI Taxonomy" id="7395"/>
    <lineage>
        <taxon>Eukaryota</taxon>
        <taxon>Metazoa</taxon>
        <taxon>Ecdysozoa</taxon>
        <taxon>Arthropoda</taxon>
        <taxon>Hexapoda</taxon>
        <taxon>Insecta</taxon>
        <taxon>Pterygota</taxon>
        <taxon>Neoptera</taxon>
        <taxon>Endopterygota</taxon>
        <taxon>Diptera</taxon>
        <taxon>Brachycera</taxon>
        <taxon>Muscomorpha</taxon>
        <taxon>Hippoboscoidea</taxon>
        <taxon>Glossinidae</taxon>
        <taxon>Glossina</taxon>
    </lineage>
</organism>
<feature type="domain" description="PiggyBac transposable element-derived protein" evidence="1">
    <location>
        <begin position="210"/>
        <end position="443"/>
    </location>
</feature>
<proteinExistence type="predicted"/>
<evidence type="ECO:0000313" key="2">
    <source>
        <dbReference type="EnsemblMetazoa" id="GAUT013504-PA"/>
    </source>
</evidence>
<dbReference type="InterPro" id="IPR029526">
    <property type="entry name" value="PGBD"/>
</dbReference>
<keyword evidence="3" id="KW-1185">Reference proteome</keyword>
<dbReference type="STRING" id="7395.A0A1A9US35"/>
<sequence length="451" mass="52214">MSRHSRNIHLFDKINNIDEDCSEDDQEVYDIDDDAVKNYCDSFDSDTDEENILNIRRGQKRKRFIVSSESENEKEIETVMDGTVWKKIKEGSNSGKTLIYNIFKEVLGPTGYAKRNIIKSRVKSAFSLIIDHKIMYNEHVREFTESEAFGVLKTKWNLFVVKLYAFIGLLYARGAYEAKNINLSYLWNTKWGPSFFSTTMSRNDFEVWYKFIENSQNCYKPGAYLAIDEQLFPTKARCRLSQYMPNKPDKFSIKFWLASDVSSKYIVNGFPYLGKDEGRESSIPLGEFVTSKLAQPYTGHGRNITVDNFFTSASVASKLLAKRTTLVGTIRRNKRELPKLARQAKDSMVRFSTILYKSEDFILTIYKAKPNKKVLILSSMHSSVQIETNDIRIPETIRFYNSTKFIVDVTDQIARKYSVKSKCQRWPLQVFFNILDLAGINAWILHKETTG</sequence>
<dbReference type="PANTHER" id="PTHR46599:SF6">
    <property type="entry name" value="DUAL SPECIFICITY PHOSPHATASE 26"/>
    <property type="match status" value="1"/>
</dbReference>
<dbReference type="Proteomes" id="UP000078200">
    <property type="component" value="Unassembled WGS sequence"/>
</dbReference>
<protein>
    <submittedName>
        <fullName evidence="2">DDE_Tnp_1_7 domain-containing protein</fullName>
    </submittedName>
</protein>
<name>A0A1A9US35_GLOAU</name>
<dbReference type="EnsemblMetazoa" id="GAUT013504-RA">
    <property type="protein sequence ID" value="GAUT013504-PA"/>
    <property type="gene ID" value="GAUT013504"/>
</dbReference>
<evidence type="ECO:0000259" key="1">
    <source>
        <dbReference type="Pfam" id="PF13843"/>
    </source>
</evidence>
<dbReference type="PANTHER" id="PTHR46599">
    <property type="entry name" value="PIGGYBAC TRANSPOSABLE ELEMENT-DERIVED PROTEIN 4"/>
    <property type="match status" value="1"/>
</dbReference>
<accession>A0A1A9US35</accession>